<dbReference type="AlphaFoldDB" id="A0A318EB30"/>
<dbReference type="CDD" id="cd16345">
    <property type="entry name" value="LMWP_ArsC"/>
    <property type="match status" value="1"/>
</dbReference>
<comment type="caution">
    <text evidence="3">The sequence shown here is derived from an EMBL/GenBank/DDBJ whole genome shotgun (WGS) entry which is preliminary data.</text>
</comment>
<dbReference type="PANTHER" id="PTHR43428:SF1">
    <property type="entry name" value="ARSENATE REDUCTASE"/>
    <property type="match status" value="1"/>
</dbReference>
<accession>A0A318EB30</accession>
<dbReference type="SMART" id="SM00226">
    <property type="entry name" value="LMWPc"/>
    <property type="match status" value="1"/>
</dbReference>
<dbReference type="GO" id="GO:0046685">
    <property type="term" value="P:response to arsenic-containing substance"/>
    <property type="evidence" value="ECO:0007669"/>
    <property type="project" value="UniProtKB-KW"/>
</dbReference>
<gene>
    <name evidence="3" type="ORF">C8D93_103299</name>
</gene>
<evidence type="ECO:0000256" key="1">
    <source>
        <dbReference type="ARBA" id="ARBA00022849"/>
    </source>
</evidence>
<evidence type="ECO:0000313" key="3">
    <source>
        <dbReference type="EMBL" id="PXV69723.1"/>
    </source>
</evidence>
<name>A0A318EB30_9GAMM</name>
<sequence>MKKMLFLCVANSARSQMAEGLARHRFGDRAEVVSAGSQPSRVNPLAVEVMQEIGIDIRSHHSKSVDTLDAARFDLVITLCADEVCPVLPGTVQRLHWPIPDPAAVDAQADRAAALQAFRDARDAIDARLQTIRTLVDA</sequence>
<dbReference type="InterPro" id="IPR023485">
    <property type="entry name" value="Ptyr_pPase"/>
</dbReference>
<dbReference type="Proteomes" id="UP000248330">
    <property type="component" value="Unassembled WGS sequence"/>
</dbReference>
<proteinExistence type="predicted"/>
<keyword evidence="1" id="KW-0059">Arsenical resistance</keyword>
<evidence type="ECO:0000313" key="4">
    <source>
        <dbReference type="Proteomes" id="UP000248330"/>
    </source>
</evidence>
<feature type="domain" description="Phosphotyrosine protein phosphatase I" evidence="2">
    <location>
        <begin position="2"/>
        <end position="135"/>
    </location>
</feature>
<dbReference type="Gene3D" id="3.40.50.2300">
    <property type="match status" value="1"/>
</dbReference>
<evidence type="ECO:0000259" key="2">
    <source>
        <dbReference type="SMART" id="SM00226"/>
    </source>
</evidence>
<dbReference type="InterPro" id="IPR036196">
    <property type="entry name" value="Ptyr_pPase_sf"/>
</dbReference>
<reference evidence="3 4" key="1">
    <citation type="submission" date="2018-04" db="EMBL/GenBank/DDBJ databases">
        <title>Genomic Encyclopedia of Type Strains, Phase IV (KMG-IV): sequencing the most valuable type-strain genomes for metagenomic binning, comparative biology and taxonomic classification.</title>
        <authorList>
            <person name="Goeker M."/>
        </authorList>
    </citation>
    <scope>NUCLEOTIDE SEQUENCE [LARGE SCALE GENOMIC DNA]</scope>
    <source>
        <strain evidence="3 4">DSM 104150</strain>
    </source>
</reference>
<protein>
    <submittedName>
        <fullName evidence="3">Arsenate reductase</fullName>
    </submittedName>
</protein>
<keyword evidence="4" id="KW-1185">Reference proteome</keyword>
<organism evidence="3 4">
    <name type="scientific">Sinimarinibacterium flocculans</name>
    <dbReference type="NCBI Taxonomy" id="985250"/>
    <lineage>
        <taxon>Bacteria</taxon>
        <taxon>Pseudomonadati</taxon>
        <taxon>Pseudomonadota</taxon>
        <taxon>Gammaproteobacteria</taxon>
        <taxon>Nevskiales</taxon>
        <taxon>Nevskiaceae</taxon>
        <taxon>Sinimarinibacterium</taxon>
    </lineage>
</organism>
<dbReference type="SUPFAM" id="SSF52788">
    <property type="entry name" value="Phosphotyrosine protein phosphatases I"/>
    <property type="match status" value="1"/>
</dbReference>
<dbReference type="RefSeq" id="WP_110264636.1">
    <property type="nucleotide sequence ID" value="NZ_CAWNXA010000003.1"/>
</dbReference>
<dbReference type="OrthoDB" id="9793058at2"/>
<dbReference type="EMBL" id="QICN01000003">
    <property type="protein sequence ID" value="PXV69723.1"/>
    <property type="molecule type" value="Genomic_DNA"/>
</dbReference>
<dbReference type="Pfam" id="PF01451">
    <property type="entry name" value="LMWPc"/>
    <property type="match status" value="1"/>
</dbReference>
<dbReference type="PANTHER" id="PTHR43428">
    <property type="entry name" value="ARSENATE REDUCTASE"/>
    <property type="match status" value="1"/>
</dbReference>